<accession>A0A6G0XP54</accession>
<comment type="caution">
    <text evidence="1">The sequence shown here is derived from an EMBL/GenBank/DDBJ whole genome shotgun (WGS) entry which is preliminary data.</text>
</comment>
<dbReference type="OrthoDB" id="7981625at2759"/>
<proteinExistence type="predicted"/>
<name>A0A6G0XP54_APHCR</name>
<evidence type="ECO:0000313" key="2">
    <source>
        <dbReference type="Proteomes" id="UP000478052"/>
    </source>
</evidence>
<dbReference type="EMBL" id="VUJU01007668">
    <property type="protein sequence ID" value="KAF0742243.1"/>
    <property type="molecule type" value="Genomic_DNA"/>
</dbReference>
<reference evidence="1 2" key="1">
    <citation type="submission" date="2019-08" db="EMBL/GenBank/DDBJ databases">
        <title>Whole genome of Aphis craccivora.</title>
        <authorList>
            <person name="Voronova N.V."/>
            <person name="Shulinski R.S."/>
            <person name="Bandarenka Y.V."/>
            <person name="Zhorov D.G."/>
            <person name="Warner D."/>
        </authorList>
    </citation>
    <scope>NUCLEOTIDE SEQUENCE [LARGE SCALE GENOMIC DNA]</scope>
    <source>
        <strain evidence="1">180601</strain>
        <tissue evidence="1">Whole Body</tissue>
    </source>
</reference>
<gene>
    <name evidence="1" type="ORF">FWK35_00028760</name>
</gene>
<keyword evidence="2" id="KW-1185">Reference proteome</keyword>
<protein>
    <submittedName>
        <fullName evidence="1">Uncharacterized protein</fullName>
    </submittedName>
</protein>
<evidence type="ECO:0000313" key="1">
    <source>
        <dbReference type="EMBL" id="KAF0742243.1"/>
    </source>
</evidence>
<dbReference type="AlphaFoldDB" id="A0A6G0XP54"/>
<dbReference type="Proteomes" id="UP000478052">
    <property type="component" value="Unassembled WGS sequence"/>
</dbReference>
<sequence>MSNDQYTSLTKSGTTIDAVFSLYLDTIESRMYVLYFSYHKPIMSTVAIASSTQNIGTLYRLSENLISYNVQITEIN</sequence>
<organism evidence="1 2">
    <name type="scientific">Aphis craccivora</name>
    <name type="common">Cowpea aphid</name>
    <dbReference type="NCBI Taxonomy" id="307492"/>
    <lineage>
        <taxon>Eukaryota</taxon>
        <taxon>Metazoa</taxon>
        <taxon>Ecdysozoa</taxon>
        <taxon>Arthropoda</taxon>
        <taxon>Hexapoda</taxon>
        <taxon>Insecta</taxon>
        <taxon>Pterygota</taxon>
        <taxon>Neoptera</taxon>
        <taxon>Paraneoptera</taxon>
        <taxon>Hemiptera</taxon>
        <taxon>Sternorrhyncha</taxon>
        <taxon>Aphidomorpha</taxon>
        <taxon>Aphidoidea</taxon>
        <taxon>Aphididae</taxon>
        <taxon>Aphidini</taxon>
        <taxon>Aphis</taxon>
        <taxon>Aphis</taxon>
    </lineage>
</organism>